<protein>
    <submittedName>
        <fullName evidence="1">Uncharacterized protein</fullName>
    </submittedName>
</protein>
<comment type="caution">
    <text evidence="1">The sequence shown here is derived from an EMBL/GenBank/DDBJ whole genome shotgun (WGS) entry which is preliminary data.</text>
</comment>
<feature type="non-terminal residue" evidence="1">
    <location>
        <position position="1"/>
    </location>
</feature>
<dbReference type="Proteomes" id="UP000828251">
    <property type="component" value="Unassembled WGS sequence"/>
</dbReference>
<proteinExistence type="predicted"/>
<evidence type="ECO:0000313" key="1">
    <source>
        <dbReference type="EMBL" id="KAH1114334.1"/>
    </source>
</evidence>
<name>A0A9D3W6Y5_9ROSI</name>
<keyword evidence="2" id="KW-1185">Reference proteome</keyword>
<evidence type="ECO:0000313" key="2">
    <source>
        <dbReference type="Proteomes" id="UP000828251"/>
    </source>
</evidence>
<organism evidence="1 2">
    <name type="scientific">Gossypium stocksii</name>
    <dbReference type="NCBI Taxonomy" id="47602"/>
    <lineage>
        <taxon>Eukaryota</taxon>
        <taxon>Viridiplantae</taxon>
        <taxon>Streptophyta</taxon>
        <taxon>Embryophyta</taxon>
        <taxon>Tracheophyta</taxon>
        <taxon>Spermatophyta</taxon>
        <taxon>Magnoliopsida</taxon>
        <taxon>eudicotyledons</taxon>
        <taxon>Gunneridae</taxon>
        <taxon>Pentapetalae</taxon>
        <taxon>rosids</taxon>
        <taxon>malvids</taxon>
        <taxon>Malvales</taxon>
        <taxon>Malvaceae</taxon>
        <taxon>Malvoideae</taxon>
        <taxon>Gossypium</taxon>
    </lineage>
</organism>
<sequence length="65" mass="7438">PITRARAKRLQETVSALFAQLWNENELQIKGKARASLLTNPCTLLQVEFNWFPTHQAPFSSNQLN</sequence>
<dbReference type="AlphaFoldDB" id="A0A9D3W6Y5"/>
<accession>A0A9D3W6Y5</accession>
<gene>
    <name evidence="1" type="ORF">J1N35_007712</name>
</gene>
<reference evidence="1 2" key="1">
    <citation type="journal article" date="2021" name="Plant Biotechnol. J.">
        <title>Multi-omics assisted identification of the key and species-specific regulatory components of drought-tolerant mechanisms in Gossypium stocksii.</title>
        <authorList>
            <person name="Yu D."/>
            <person name="Ke L."/>
            <person name="Zhang D."/>
            <person name="Wu Y."/>
            <person name="Sun Y."/>
            <person name="Mei J."/>
            <person name="Sun J."/>
            <person name="Sun Y."/>
        </authorList>
    </citation>
    <scope>NUCLEOTIDE SEQUENCE [LARGE SCALE GENOMIC DNA]</scope>
    <source>
        <strain evidence="2">cv. E1</strain>
        <tissue evidence="1">Leaf</tissue>
    </source>
</reference>
<dbReference type="EMBL" id="JAIQCV010000003">
    <property type="protein sequence ID" value="KAH1114334.1"/>
    <property type="molecule type" value="Genomic_DNA"/>
</dbReference>